<dbReference type="AlphaFoldDB" id="B3EBV0"/>
<evidence type="ECO:0000256" key="1">
    <source>
        <dbReference type="SAM" id="MobiDB-lite"/>
    </source>
</evidence>
<sequence length="140" mass="15699">MRLKKRPTPEEEAAFIAGAKADQAELPAAAPQTLSTTPDSTETTLTPATTQATPAPEDVDPHQFVRRTEWPILPSLDPYMADGREDLDKPFVMRMKENLWCSIDRHCKALGVDKSKWIRQAILNQMAAEQQHFINNNSKA</sequence>
<feature type="compositionally biased region" description="Low complexity" evidence="1">
    <location>
        <begin position="32"/>
        <end position="56"/>
    </location>
</feature>
<keyword evidence="2" id="KW-0614">Plasmid</keyword>
<dbReference type="HOGENOM" id="CLU_1832301_0_0_7"/>
<dbReference type="KEGG" id="glo:Glov_3683"/>
<dbReference type="EMBL" id="CP001090">
    <property type="protein sequence ID" value="ACD97382.1"/>
    <property type="molecule type" value="Genomic_DNA"/>
</dbReference>
<gene>
    <name evidence="2" type="ordered locus">Glov_3683</name>
</gene>
<organism evidence="2 3">
    <name type="scientific">Trichlorobacter lovleyi (strain ATCC BAA-1151 / DSM 17278 / SZ)</name>
    <name type="common">Geobacter lovleyi</name>
    <dbReference type="NCBI Taxonomy" id="398767"/>
    <lineage>
        <taxon>Bacteria</taxon>
        <taxon>Pseudomonadati</taxon>
        <taxon>Thermodesulfobacteriota</taxon>
        <taxon>Desulfuromonadia</taxon>
        <taxon>Geobacterales</taxon>
        <taxon>Geobacteraceae</taxon>
        <taxon>Trichlorobacter</taxon>
    </lineage>
</organism>
<geneLocation type="plasmid" evidence="2 3">
    <name>pGLOV01</name>
</geneLocation>
<evidence type="ECO:0000313" key="3">
    <source>
        <dbReference type="Proteomes" id="UP000002420"/>
    </source>
</evidence>
<accession>B3EBV0</accession>
<dbReference type="RefSeq" id="WP_012471700.1">
    <property type="nucleotide sequence ID" value="NC_010815.1"/>
</dbReference>
<keyword evidence="3" id="KW-1185">Reference proteome</keyword>
<name>B3EBV0_TRIL1</name>
<evidence type="ECO:0000313" key="2">
    <source>
        <dbReference type="EMBL" id="ACD97382.1"/>
    </source>
</evidence>
<dbReference type="Proteomes" id="UP000002420">
    <property type="component" value="Plasmid pGLOV01"/>
</dbReference>
<dbReference type="OrthoDB" id="5398687at2"/>
<reference evidence="2 3" key="1">
    <citation type="submission" date="2008-05" db="EMBL/GenBank/DDBJ databases">
        <title>Complete sequence of plasmid of Geobacter lovleyi SZ.</title>
        <authorList>
            <consortium name="US DOE Joint Genome Institute"/>
            <person name="Lucas S."/>
            <person name="Copeland A."/>
            <person name="Lapidus A."/>
            <person name="Glavina del Rio T."/>
            <person name="Dalin E."/>
            <person name="Tice H."/>
            <person name="Bruce D."/>
            <person name="Goodwin L."/>
            <person name="Pitluck S."/>
            <person name="Chertkov O."/>
            <person name="Meincke L."/>
            <person name="Brettin T."/>
            <person name="Detter J.C."/>
            <person name="Han C."/>
            <person name="Tapia R."/>
            <person name="Kuske C.R."/>
            <person name="Schmutz J."/>
            <person name="Larimer F."/>
            <person name="Land M."/>
            <person name="Hauser L."/>
            <person name="Kyrpides N."/>
            <person name="Mikhailova N."/>
            <person name="Sung Y."/>
            <person name="Fletcher K.E."/>
            <person name="Ritalahti K.M."/>
            <person name="Loeffler F.E."/>
            <person name="Richardson P."/>
        </authorList>
    </citation>
    <scope>NUCLEOTIDE SEQUENCE [LARGE SCALE GENOMIC DNA]</scope>
    <source>
        <strain evidence="3">ATCC BAA-1151 / DSM 17278 / SZ</strain>
        <plasmid evidence="3">Plasmid pGLOV01</plasmid>
    </source>
</reference>
<protein>
    <submittedName>
        <fullName evidence="2">Uncharacterized protein</fullName>
    </submittedName>
</protein>
<proteinExistence type="predicted"/>
<feature type="region of interest" description="Disordered" evidence="1">
    <location>
        <begin position="1"/>
        <end position="66"/>
    </location>
</feature>